<evidence type="ECO:0000256" key="3">
    <source>
        <dbReference type="RuleBase" id="RU004508"/>
    </source>
</evidence>
<evidence type="ECO:0000313" key="5">
    <source>
        <dbReference type="Proteomes" id="UP000825886"/>
    </source>
</evidence>
<keyword evidence="4" id="KW-0808">Transferase</keyword>
<keyword evidence="4" id="KW-0032">Aminotransferase</keyword>
<dbReference type="EMBL" id="CP081864">
    <property type="protein sequence ID" value="QZN97433.1"/>
    <property type="molecule type" value="Genomic_DNA"/>
</dbReference>
<dbReference type="Proteomes" id="UP000825886">
    <property type="component" value="Chromosome"/>
</dbReference>
<keyword evidence="1 3" id="KW-0663">Pyridoxal phosphate</keyword>
<protein>
    <submittedName>
        <fullName evidence="4">DegT/DnrJ/EryC1/StrS family aminotransferase</fullName>
    </submittedName>
</protein>
<evidence type="ECO:0000256" key="2">
    <source>
        <dbReference type="ARBA" id="ARBA00037999"/>
    </source>
</evidence>
<comment type="similarity">
    <text evidence="2 3">Belongs to the DegT/DnrJ/EryC1 family.</text>
</comment>
<dbReference type="PANTHER" id="PTHR30244:SF9">
    <property type="entry name" value="PROTEIN RV3402C"/>
    <property type="match status" value="1"/>
</dbReference>
<dbReference type="InterPro" id="IPR015424">
    <property type="entry name" value="PyrdxlP-dep_Trfase"/>
</dbReference>
<dbReference type="PANTHER" id="PTHR30244">
    <property type="entry name" value="TRANSAMINASE"/>
    <property type="match status" value="1"/>
</dbReference>
<sequence length="387" mass="42495">MINLIKPFTADNNTKIFPDGLPFLKPYLPCFSEIENNLRSVISSGMLTKGNFNALYEKNIGEYIGTPNVIAVSSATTGLILTLLAMNITGEVLVPAFTFCATANAIVRAGATPVFVDCNPDTYTICPEDLERKITSGTQAIMAVHVFGVPAECENLKKIAEKNNLKLIFDSAHAMGSEVNGRKVGGFGDAEVFSTTPTKTLVTGEGGLISTNDNALAERIRIMKEYGNNGDYDNAFAGLNGRLSEMQCVLGIASLQYLKKSISFRNVLAEIYKSTLSDVSGIKFQMVPENIKTTYKDFSIVVDETLFGCSRDGLAEELQLMGIATRKYFYPALHEMKAFRNYFRSGLPITEYIARNILCLPLYPDLAEEDAKKVAVAIRSVQRKNFK</sequence>
<dbReference type="InterPro" id="IPR015422">
    <property type="entry name" value="PyrdxlP-dep_Trfase_small"/>
</dbReference>
<accession>A0ABX9AQW8</accession>
<dbReference type="InterPro" id="IPR015421">
    <property type="entry name" value="PyrdxlP-dep_Trfase_major"/>
</dbReference>
<gene>
    <name evidence="4" type="ORF">K6K13_08935</name>
</gene>
<reference evidence="4 5" key="1">
    <citation type="submission" date="2021-08" db="EMBL/GenBank/DDBJ databases">
        <title>Culture and genomic analysis of Symbiopectobacterium purcellii sp. nov. gen. nov., isolated from the leafhopper Empoasca decipiens.</title>
        <authorList>
            <person name="Nadal-Jimenez P."/>
            <person name="Siozios S."/>
            <person name="Halliday N."/>
            <person name="Camara M."/>
            <person name="Hurst G.D.D."/>
        </authorList>
    </citation>
    <scope>NUCLEOTIDE SEQUENCE [LARGE SCALE GENOMIC DNA]</scope>
    <source>
        <strain evidence="4 5">SyEd1</strain>
    </source>
</reference>
<proteinExistence type="inferred from homology"/>
<dbReference type="InterPro" id="IPR000653">
    <property type="entry name" value="DegT/StrS_aminotransferase"/>
</dbReference>
<organism evidence="4 5">
    <name type="scientific">Symbiopectobacterium purcellii</name>
    <dbReference type="NCBI Taxonomy" id="2871826"/>
    <lineage>
        <taxon>Bacteria</taxon>
        <taxon>Pseudomonadati</taxon>
        <taxon>Pseudomonadota</taxon>
        <taxon>Gammaproteobacteria</taxon>
        <taxon>Enterobacterales</taxon>
        <taxon>Enterobacteriaceae</taxon>
    </lineage>
</organism>
<dbReference type="PIRSF" id="PIRSF000390">
    <property type="entry name" value="PLP_StrS"/>
    <property type="match status" value="1"/>
</dbReference>
<keyword evidence="5" id="KW-1185">Reference proteome</keyword>
<dbReference type="RefSeq" id="WP_222160472.1">
    <property type="nucleotide sequence ID" value="NZ_CP081864.1"/>
</dbReference>
<dbReference type="Pfam" id="PF01041">
    <property type="entry name" value="DegT_DnrJ_EryC1"/>
    <property type="match status" value="1"/>
</dbReference>
<dbReference type="GO" id="GO:0008483">
    <property type="term" value="F:transaminase activity"/>
    <property type="evidence" value="ECO:0007669"/>
    <property type="project" value="UniProtKB-KW"/>
</dbReference>
<evidence type="ECO:0000313" key="4">
    <source>
        <dbReference type="EMBL" id="QZN97433.1"/>
    </source>
</evidence>
<dbReference type="Gene3D" id="3.90.1150.10">
    <property type="entry name" value="Aspartate Aminotransferase, domain 1"/>
    <property type="match status" value="1"/>
</dbReference>
<dbReference type="CDD" id="cd00616">
    <property type="entry name" value="AHBA_syn"/>
    <property type="match status" value="1"/>
</dbReference>
<evidence type="ECO:0000256" key="1">
    <source>
        <dbReference type="ARBA" id="ARBA00022898"/>
    </source>
</evidence>
<dbReference type="Gene3D" id="3.40.640.10">
    <property type="entry name" value="Type I PLP-dependent aspartate aminotransferase-like (Major domain)"/>
    <property type="match status" value="1"/>
</dbReference>
<name>A0ABX9AQW8_9ENTR</name>
<dbReference type="SUPFAM" id="SSF53383">
    <property type="entry name" value="PLP-dependent transferases"/>
    <property type="match status" value="1"/>
</dbReference>